<dbReference type="PANTHER" id="PTHR45138:SF9">
    <property type="entry name" value="DIGUANYLATE CYCLASE DGCM-RELATED"/>
    <property type="match status" value="1"/>
</dbReference>
<dbReference type="HOGENOM" id="CLU_000445_11_5_5"/>
<feature type="coiled-coil region" evidence="3">
    <location>
        <begin position="9"/>
        <end position="43"/>
    </location>
</feature>
<proteinExistence type="predicted"/>
<dbReference type="PANTHER" id="PTHR45138">
    <property type="entry name" value="REGULATORY COMPONENTS OF SENSORY TRANSDUCTION SYSTEM"/>
    <property type="match status" value="1"/>
</dbReference>
<dbReference type="GO" id="GO:0043709">
    <property type="term" value="P:cell adhesion involved in single-species biofilm formation"/>
    <property type="evidence" value="ECO:0007669"/>
    <property type="project" value="TreeGrafter"/>
</dbReference>
<feature type="domain" description="GGDEF" evidence="4">
    <location>
        <begin position="145"/>
        <end position="278"/>
    </location>
</feature>
<dbReference type="InterPro" id="IPR029787">
    <property type="entry name" value="Nucleotide_cyclase"/>
</dbReference>
<dbReference type="Gene3D" id="3.30.70.270">
    <property type="match status" value="1"/>
</dbReference>
<dbReference type="STRING" id="269796.Rru_A0102"/>
<keyword evidence="6" id="KW-1185">Reference proteome</keyword>
<dbReference type="FunFam" id="3.30.70.270:FF:000001">
    <property type="entry name" value="Diguanylate cyclase domain protein"/>
    <property type="match status" value="1"/>
</dbReference>
<reference evidence="5 6" key="1">
    <citation type="journal article" date="2011" name="Stand. Genomic Sci.">
        <title>Complete genome sequence of Rhodospirillum rubrum type strain (S1).</title>
        <authorList>
            <person name="Munk A.C."/>
            <person name="Copeland A."/>
            <person name="Lucas S."/>
            <person name="Lapidus A."/>
            <person name="Del Rio T.G."/>
            <person name="Barry K."/>
            <person name="Detter J.C."/>
            <person name="Hammon N."/>
            <person name="Israni S."/>
            <person name="Pitluck S."/>
            <person name="Brettin T."/>
            <person name="Bruce D."/>
            <person name="Han C."/>
            <person name="Tapia R."/>
            <person name="Gilna P."/>
            <person name="Schmutz J."/>
            <person name="Larimer F."/>
            <person name="Land M."/>
            <person name="Kyrpides N.C."/>
            <person name="Mavromatis K."/>
            <person name="Richardson P."/>
            <person name="Rohde M."/>
            <person name="Goker M."/>
            <person name="Klenk H.P."/>
            <person name="Zhang Y."/>
            <person name="Roberts G.P."/>
            <person name="Reslewic S."/>
            <person name="Schwartz D.C."/>
        </authorList>
    </citation>
    <scope>NUCLEOTIDE SEQUENCE [LARGE SCALE GENOMIC DNA]</scope>
    <source>
        <strain evidence="6">ATCC 11170 / ATH 1.1.1 / DSM 467 / LMG 4362 / NCIMB 8255 / S1</strain>
    </source>
</reference>
<evidence type="ECO:0000313" key="5">
    <source>
        <dbReference type="EMBL" id="ABC20907.1"/>
    </source>
</evidence>
<dbReference type="AlphaFoldDB" id="Q2RY88"/>
<sequence>MGDIEGINIQSMASEIKKLRHKIETLEQQNSDLEIALTTAVEHGDAIESELFSTNDRLRGEVRERVIAERRLSKVLTVVSQQKDDLEVLVQTITEHSDEIDTQWLSRYSEVEALARLDPLTSIANRRMLDSALEQEWTRSLRSGSPLSVAMCDLDLFKAYNDRYGHNRGDQVLIAFAEILRGCSRRPPDLPARVGGEEFLILFPETDLAGARQVAEAIRLALWTLAIPHADSPHGRVTVSIGLACVFPRPEGDPADLIAQADFRLYEAKAHNRNTVRA</sequence>
<dbReference type="EC" id="2.7.7.65" evidence="1"/>
<accession>Q2RY88</accession>
<evidence type="ECO:0000313" key="6">
    <source>
        <dbReference type="Proteomes" id="UP000001929"/>
    </source>
</evidence>
<dbReference type="GO" id="GO:1902201">
    <property type="term" value="P:negative regulation of bacterial-type flagellum-dependent cell motility"/>
    <property type="evidence" value="ECO:0007669"/>
    <property type="project" value="TreeGrafter"/>
</dbReference>
<evidence type="ECO:0000256" key="1">
    <source>
        <dbReference type="ARBA" id="ARBA00012528"/>
    </source>
</evidence>
<dbReference type="PhylomeDB" id="Q2RY88"/>
<dbReference type="InterPro" id="IPR000160">
    <property type="entry name" value="GGDEF_dom"/>
</dbReference>
<dbReference type="SMART" id="SM00267">
    <property type="entry name" value="GGDEF"/>
    <property type="match status" value="1"/>
</dbReference>
<dbReference type="KEGG" id="rru:Rru_A0102"/>
<gene>
    <name evidence="5" type="ordered locus">Rru_A0102</name>
</gene>
<comment type="catalytic activity">
    <reaction evidence="2">
        <text>2 GTP = 3',3'-c-di-GMP + 2 diphosphate</text>
        <dbReference type="Rhea" id="RHEA:24898"/>
        <dbReference type="ChEBI" id="CHEBI:33019"/>
        <dbReference type="ChEBI" id="CHEBI:37565"/>
        <dbReference type="ChEBI" id="CHEBI:58805"/>
        <dbReference type="EC" id="2.7.7.65"/>
    </reaction>
</comment>
<dbReference type="EMBL" id="CP000230">
    <property type="protein sequence ID" value="ABC20907.1"/>
    <property type="molecule type" value="Genomic_DNA"/>
</dbReference>
<dbReference type="InterPro" id="IPR050469">
    <property type="entry name" value="Diguanylate_Cyclase"/>
</dbReference>
<dbReference type="NCBIfam" id="TIGR00254">
    <property type="entry name" value="GGDEF"/>
    <property type="match status" value="1"/>
</dbReference>
<dbReference type="GO" id="GO:0005886">
    <property type="term" value="C:plasma membrane"/>
    <property type="evidence" value="ECO:0007669"/>
    <property type="project" value="TreeGrafter"/>
</dbReference>
<dbReference type="EnsemblBacteria" id="ABC20907">
    <property type="protein sequence ID" value="ABC20907"/>
    <property type="gene ID" value="Rru_A0102"/>
</dbReference>
<keyword evidence="3" id="KW-0175">Coiled coil</keyword>
<dbReference type="CDD" id="cd01949">
    <property type="entry name" value="GGDEF"/>
    <property type="match status" value="1"/>
</dbReference>
<evidence type="ECO:0000259" key="4">
    <source>
        <dbReference type="PROSITE" id="PS50887"/>
    </source>
</evidence>
<dbReference type="GO" id="GO:0052621">
    <property type="term" value="F:diguanylate cyclase activity"/>
    <property type="evidence" value="ECO:0007669"/>
    <property type="project" value="UniProtKB-EC"/>
</dbReference>
<evidence type="ECO:0000256" key="2">
    <source>
        <dbReference type="ARBA" id="ARBA00034247"/>
    </source>
</evidence>
<evidence type="ECO:0000256" key="3">
    <source>
        <dbReference type="SAM" id="Coils"/>
    </source>
</evidence>
<dbReference type="eggNOG" id="COG3706">
    <property type="taxonomic scope" value="Bacteria"/>
</dbReference>
<dbReference type="InterPro" id="IPR043128">
    <property type="entry name" value="Rev_trsase/Diguanyl_cyclase"/>
</dbReference>
<organism evidence="5 6">
    <name type="scientific">Rhodospirillum rubrum (strain ATCC 11170 / ATH 1.1.1 / DSM 467 / LMG 4362 / NCIMB 8255 / S1)</name>
    <dbReference type="NCBI Taxonomy" id="269796"/>
    <lineage>
        <taxon>Bacteria</taxon>
        <taxon>Pseudomonadati</taxon>
        <taxon>Pseudomonadota</taxon>
        <taxon>Alphaproteobacteria</taxon>
        <taxon>Rhodospirillales</taxon>
        <taxon>Rhodospirillaceae</taxon>
        <taxon>Rhodospirillum</taxon>
    </lineage>
</organism>
<dbReference type="PATRIC" id="fig|269796.9.peg.155"/>
<dbReference type="Pfam" id="PF00990">
    <property type="entry name" value="GGDEF"/>
    <property type="match status" value="1"/>
</dbReference>
<dbReference type="Proteomes" id="UP000001929">
    <property type="component" value="Chromosome"/>
</dbReference>
<dbReference type="PROSITE" id="PS50887">
    <property type="entry name" value="GGDEF"/>
    <property type="match status" value="1"/>
</dbReference>
<dbReference type="SUPFAM" id="SSF55073">
    <property type="entry name" value="Nucleotide cyclase"/>
    <property type="match status" value="1"/>
</dbReference>
<name>Q2RY88_RHORT</name>
<protein>
    <recommendedName>
        <fullName evidence="1">diguanylate cyclase</fullName>
        <ecNumber evidence="1">2.7.7.65</ecNumber>
    </recommendedName>
</protein>